<feature type="domain" description="DUF4874" evidence="3">
    <location>
        <begin position="35"/>
        <end position="193"/>
    </location>
</feature>
<evidence type="ECO:0000313" key="4">
    <source>
        <dbReference type="EMBL" id="MDQ0506443.1"/>
    </source>
</evidence>
<evidence type="ECO:0000256" key="1">
    <source>
        <dbReference type="SAM" id="SignalP"/>
    </source>
</evidence>
<proteinExistence type="predicted"/>
<comment type="caution">
    <text evidence="4">The sequence shown here is derived from an EMBL/GenBank/DDBJ whole genome shotgun (WGS) entry which is preliminary data.</text>
</comment>
<dbReference type="InterPro" id="IPR032267">
    <property type="entry name" value="DUF4832"/>
</dbReference>
<feature type="signal peptide" evidence="1">
    <location>
        <begin position="1"/>
        <end position="21"/>
    </location>
</feature>
<dbReference type="RefSeq" id="WP_237346591.1">
    <property type="nucleotide sequence ID" value="NZ_JABWGX010000021.1"/>
</dbReference>
<evidence type="ECO:0000259" key="3">
    <source>
        <dbReference type="Pfam" id="PF16173"/>
    </source>
</evidence>
<organism evidence="4 5">
    <name type="scientific">Xanthobacter agilis</name>
    <dbReference type="NCBI Taxonomy" id="47492"/>
    <lineage>
        <taxon>Bacteria</taxon>
        <taxon>Pseudomonadati</taxon>
        <taxon>Pseudomonadota</taxon>
        <taxon>Alphaproteobacteria</taxon>
        <taxon>Hyphomicrobiales</taxon>
        <taxon>Xanthobacteraceae</taxon>
        <taxon>Xanthobacter</taxon>
    </lineage>
</organism>
<sequence length="450" mass="47972">MLRLIAIALLVVLGCARPADAASVTFSASNADFRNPERGFWREANGDFLAATASDLDYAAQAGSIVYAPVRLDAYRSRDLPQSVLDTLAAQLAQVRAKGLKVILRFAYNGGFTGSVGLDAKLSQVLRHIAQVKPVVAANKDVVFVWEMGFIGPWGEGHSSSNGLSSTANKKKIGDALLAALPSDRSLMWRTPRDLQLWYPTVPAATVRPRIGMFNDCFLSDTTDVGTFADDAATRSAQKAYLASMTERAPFGGETCFFDASTVGARTSCPAILSEGKRFHLSFLGRDWYTSFHDIWKAGGCLDDVSRTMGYRLVLTRAFAPATVARGGTAGVSVALKNVGWAAPINPRQLVLRIRNAKGKLVKVIAGGDLRAVGPGSARTERWTWSVPASLAVGTYSLSVAAPDLSASIATRAAYAIRFANANQTATGGLKQAWDATLGEFTLGLSIAVK</sequence>
<dbReference type="Pfam" id="PF16116">
    <property type="entry name" value="DUF4832"/>
    <property type="match status" value="1"/>
</dbReference>
<dbReference type="PROSITE" id="PS51257">
    <property type="entry name" value="PROKAR_LIPOPROTEIN"/>
    <property type="match status" value="1"/>
</dbReference>
<keyword evidence="5" id="KW-1185">Reference proteome</keyword>
<dbReference type="InterPro" id="IPR032379">
    <property type="entry name" value="DUF4874"/>
</dbReference>
<protein>
    <recommendedName>
        <fullName evidence="6">DUF4832 domain-containing protein</fullName>
    </recommendedName>
</protein>
<dbReference type="Pfam" id="PF16173">
    <property type="entry name" value="DUF4874"/>
    <property type="match status" value="1"/>
</dbReference>
<feature type="domain" description="DUF4832" evidence="2">
    <location>
        <begin position="210"/>
        <end position="421"/>
    </location>
</feature>
<reference evidence="4 5" key="1">
    <citation type="submission" date="2023-07" db="EMBL/GenBank/DDBJ databases">
        <title>Genomic Encyclopedia of Type Strains, Phase IV (KMG-IV): sequencing the most valuable type-strain genomes for metagenomic binning, comparative biology and taxonomic classification.</title>
        <authorList>
            <person name="Goeker M."/>
        </authorList>
    </citation>
    <scope>NUCLEOTIDE SEQUENCE [LARGE SCALE GENOMIC DNA]</scope>
    <source>
        <strain evidence="4 5">DSM 3770</strain>
    </source>
</reference>
<evidence type="ECO:0000313" key="5">
    <source>
        <dbReference type="Proteomes" id="UP001241747"/>
    </source>
</evidence>
<evidence type="ECO:0000259" key="2">
    <source>
        <dbReference type="Pfam" id="PF16116"/>
    </source>
</evidence>
<dbReference type="Proteomes" id="UP001241747">
    <property type="component" value="Unassembled WGS sequence"/>
</dbReference>
<accession>A0ABU0LH69</accession>
<keyword evidence="1" id="KW-0732">Signal</keyword>
<feature type="chain" id="PRO_5047100178" description="DUF4832 domain-containing protein" evidence="1">
    <location>
        <begin position="22"/>
        <end position="450"/>
    </location>
</feature>
<evidence type="ECO:0008006" key="6">
    <source>
        <dbReference type="Google" id="ProtNLM"/>
    </source>
</evidence>
<name>A0ABU0LH69_XANAG</name>
<gene>
    <name evidence="4" type="ORF">QOZ94_003252</name>
</gene>
<dbReference type="EMBL" id="JAUSVY010000007">
    <property type="protein sequence ID" value="MDQ0506443.1"/>
    <property type="molecule type" value="Genomic_DNA"/>
</dbReference>